<dbReference type="InterPro" id="IPR050469">
    <property type="entry name" value="Diguanylate_Cyclase"/>
</dbReference>
<accession>A0A0G9K0F4</accession>
<dbReference type="CDD" id="cd01949">
    <property type="entry name" value="GGDEF"/>
    <property type="match status" value="1"/>
</dbReference>
<dbReference type="PROSITE" id="PS50887">
    <property type="entry name" value="GGDEF"/>
    <property type="match status" value="1"/>
</dbReference>
<gene>
    <name evidence="5" type="ORF">AA20_10460</name>
</gene>
<organism evidence="5 6">
    <name type="scientific">Aliarcobacter butzleri L348</name>
    <dbReference type="NCBI Taxonomy" id="1447256"/>
    <lineage>
        <taxon>Bacteria</taxon>
        <taxon>Pseudomonadati</taxon>
        <taxon>Campylobacterota</taxon>
        <taxon>Epsilonproteobacteria</taxon>
        <taxon>Campylobacterales</taxon>
        <taxon>Arcobacteraceae</taxon>
        <taxon>Aliarcobacter</taxon>
    </lineage>
</organism>
<evidence type="ECO:0000256" key="3">
    <source>
        <dbReference type="SAM" id="Coils"/>
    </source>
</evidence>
<dbReference type="EMBL" id="JAIQ01000144">
    <property type="protein sequence ID" value="KLD97642.1"/>
    <property type="molecule type" value="Genomic_DNA"/>
</dbReference>
<proteinExistence type="predicted"/>
<dbReference type="InterPro" id="IPR043128">
    <property type="entry name" value="Rev_trsase/Diguanyl_cyclase"/>
</dbReference>
<dbReference type="Gene3D" id="3.30.70.270">
    <property type="match status" value="1"/>
</dbReference>
<reference evidence="5 6" key="1">
    <citation type="submission" date="2014-01" db="EMBL/GenBank/DDBJ databases">
        <title>Development of a Comparative Genomic Fingerprinting Assay for High Resolution Genotyping of Arcobacter butzleri.</title>
        <authorList>
            <person name="Webb A.L."/>
            <person name="Inglis G.D."/>
            <person name="Kruczkiewicz P."/>
            <person name="Selinger L.B."/>
            <person name="Taboada E.N."/>
        </authorList>
    </citation>
    <scope>NUCLEOTIDE SEQUENCE [LARGE SCALE GENOMIC DNA]</scope>
    <source>
        <strain evidence="5 6">L348</strain>
    </source>
</reference>
<evidence type="ECO:0000313" key="6">
    <source>
        <dbReference type="Proteomes" id="UP000035514"/>
    </source>
</evidence>
<feature type="coiled-coil region" evidence="3">
    <location>
        <begin position="178"/>
        <end position="205"/>
    </location>
</feature>
<dbReference type="NCBIfam" id="TIGR00254">
    <property type="entry name" value="GGDEF"/>
    <property type="match status" value="1"/>
</dbReference>
<dbReference type="Proteomes" id="UP000035514">
    <property type="component" value="Unassembled WGS sequence"/>
</dbReference>
<dbReference type="InterPro" id="IPR000160">
    <property type="entry name" value="GGDEF_dom"/>
</dbReference>
<dbReference type="PANTHER" id="PTHR45138">
    <property type="entry name" value="REGULATORY COMPONENTS OF SENSORY TRANSDUCTION SYSTEM"/>
    <property type="match status" value="1"/>
</dbReference>
<dbReference type="SMART" id="SM00267">
    <property type="entry name" value="GGDEF"/>
    <property type="match status" value="1"/>
</dbReference>
<protein>
    <recommendedName>
        <fullName evidence="1">diguanylate cyclase</fullName>
        <ecNumber evidence="1">2.7.7.65</ecNumber>
    </recommendedName>
</protein>
<dbReference type="SUPFAM" id="SSF55073">
    <property type="entry name" value="Nucleotide cyclase"/>
    <property type="match status" value="1"/>
</dbReference>
<evidence type="ECO:0000256" key="2">
    <source>
        <dbReference type="ARBA" id="ARBA00034247"/>
    </source>
</evidence>
<dbReference type="FunFam" id="3.30.70.270:FF:000001">
    <property type="entry name" value="Diguanylate cyclase domain protein"/>
    <property type="match status" value="1"/>
</dbReference>
<sequence length="371" mass="42521">MKRFLSHLNEVEIKEVAEKKVDSLEKLIILLLKRVHPQNVEMLASILKQALIPSISVEVDDEIEKLFVEIEKNPDLLFNKAIQIHIEKLILKRFEKDKLVVVQKTSDISKLVLMMEEYFNEAISSNGSGTKNILNIREKIESINIAQDGIEALTKLQDELVNAASMIEKEMSSVTNKLESGKSQILALEEKIKSLEDELTKTKTENMTDHLTGVLTRRAFSDEIKRIESSYNRINTQYAVIFFDLDHFKILNDSYGHECGDVVLSTFGKILNKTVREHDLVGRYGGEEFIAIIHFNLNRELLQFLKRIKTIVTENSFLYQDKKIRITFSAGVAIRNSYPTYENALQKADALLYKAKESGRNKILLENGMEI</sequence>
<comment type="catalytic activity">
    <reaction evidence="2">
        <text>2 GTP = 3',3'-c-di-GMP + 2 diphosphate</text>
        <dbReference type="Rhea" id="RHEA:24898"/>
        <dbReference type="ChEBI" id="CHEBI:33019"/>
        <dbReference type="ChEBI" id="CHEBI:37565"/>
        <dbReference type="ChEBI" id="CHEBI:58805"/>
        <dbReference type="EC" id="2.7.7.65"/>
    </reaction>
</comment>
<dbReference type="AlphaFoldDB" id="A0A0G9K0F4"/>
<name>A0A0G9K0F4_9BACT</name>
<dbReference type="PATRIC" id="fig|1447256.3.peg.2042"/>
<evidence type="ECO:0000256" key="1">
    <source>
        <dbReference type="ARBA" id="ARBA00012528"/>
    </source>
</evidence>
<comment type="caution">
    <text evidence="5">The sequence shown here is derived from an EMBL/GenBank/DDBJ whole genome shotgun (WGS) entry which is preliminary data.</text>
</comment>
<dbReference type="Pfam" id="PF00990">
    <property type="entry name" value="GGDEF"/>
    <property type="match status" value="1"/>
</dbReference>
<evidence type="ECO:0000313" key="5">
    <source>
        <dbReference type="EMBL" id="KLD97642.1"/>
    </source>
</evidence>
<dbReference type="InterPro" id="IPR029787">
    <property type="entry name" value="Nucleotide_cyclase"/>
</dbReference>
<evidence type="ECO:0000259" key="4">
    <source>
        <dbReference type="PROSITE" id="PS50887"/>
    </source>
</evidence>
<dbReference type="GO" id="GO:0052621">
    <property type="term" value="F:diguanylate cyclase activity"/>
    <property type="evidence" value="ECO:0007669"/>
    <property type="project" value="UniProtKB-EC"/>
</dbReference>
<feature type="domain" description="GGDEF" evidence="4">
    <location>
        <begin position="236"/>
        <end position="368"/>
    </location>
</feature>
<dbReference type="PANTHER" id="PTHR45138:SF9">
    <property type="entry name" value="DIGUANYLATE CYCLASE DGCM-RELATED"/>
    <property type="match status" value="1"/>
</dbReference>
<dbReference type="EC" id="2.7.7.65" evidence="1"/>
<keyword evidence="3" id="KW-0175">Coiled coil</keyword>
<dbReference type="RefSeq" id="WP_046997199.1">
    <property type="nucleotide sequence ID" value="NZ_JAIQ01000144.1"/>
</dbReference>